<dbReference type="AlphaFoldDB" id="A0A2T2XC42"/>
<proteinExistence type="inferred from homology"/>
<accession>A0A2T2XC42</accession>
<protein>
    <recommendedName>
        <fullName evidence="4">DUF47 domain-containing protein</fullName>
    </recommendedName>
</protein>
<dbReference type="InterPro" id="IPR018445">
    <property type="entry name" value="Put_Phosphate_transp_reg"/>
</dbReference>
<evidence type="ECO:0008006" key="4">
    <source>
        <dbReference type="Google" id="ProtNLM"/>
    </source>
</evidence>
<dbReference type="EMBL" id="PXYW01000053">
    <property type="protein sequence ID" value="PSR32075.1"/>
    <property type="molecule type" value="Genomic_DNA"/>
</dbReference>
<dbReference type="PANTHER" id="PTHR37298:SF1">
    <property type="entry name" value="UPF0111 PROTEIN YKAA"/>
    <property type="match status" value="1"/>
</dbReference>
<evidence type="ECO:0000313" key="2">
    <source>
        <dbReference type="EMBL" id="PSR32075.1"/>
    </source>
</evidence>
<sequence>MSWKDIFTTAKTSEAFIVQLHDQASLVTQMSDILIAYVTSTDDSQRTAQAAAAAAIESQATAQRRQILSLLNQTFVTPFDREDINDLSQIMEDMINYGDITIRELELYQIVINPLILDMAHHLQNGSQDLYQAVQILSSDPLQAQQHALSAMTMQNDMADLYRHAILSLGNETDMHAIIKMREVYRHMQNTAERMAAAGSLVLRITVKRYG</sequence>
<evidence type="ECO:0000256" key="1">
    <source>
        <dbReference type="ARBA" id="ARBA00008591"/>
    </source>
</evidence>
<dbReference type="Gene3D" id="1.20.58.220">
    <property type="entry name" value="Phosphate transport system protein phou homolog 2, domain 2"/>
    <property type="match status" value="1"/>
</dbReference>
<dbReference type="PANTHER" id="PTHR37298">
    <property type="entry name" value="UPF0111 PROTEIN YKAA"/>
    <property type="match status" value="1"/>
</dbReference>
<gene>
    <name evidence="2" type="ORF">C7B46_16050</name>
</gene>
<dbReference type="Proteomes" id="UP000242972">
    <property type="component" value="Unassembled WGS sequence"/>
</dbReference>
<dbReference type="Pfam" id="PF01865">
    <property type="entry name" value="PhoU_div"/>
    <property type="match status" value="1"/>
</dbReference>
<name>A0A2T2XC42_9FIRM</name>
<comment type="caution">
    <text evidence="2">The sequence shown here is derived from an EMBL/GenBank/DDBJ whole genome shotgun (WGS) entry which is preliminary data.</text>
</comment>
<organism evidence="2 3">
    <name type="scientific">Sulfobacillus benefaciens</name>
    <dbReference type="NCBI Taxonomy" id="453960"/>
    <lineage>
        <taxon>Bacteria</taxon>
        <taxon>Bacillati</taxon>
        <taxon>Bacillota</taxon>
        <taxon>Clostridia</taxon>
        <taxon>Eubacteriales</taxon>
        <taxon>Clostridiales Family XVII. Incertae Sedis</taxon>
        <taxon>Sulfobacillus</taxon>
    </lineage>
</organism>
<dbReference type="InterPro" id="IPR052912">
    <property type="entry name" value="UPF0111_domain"/>
</dbReference>
<reference evidence="2 3" key="1">
    <citation type="journal article" date="2014" name="BMC Genomics">
        <title>Comparison of environmental and isolate Sulfobacillus genomes reveals diverse carbon, sulfur, nitrogen, and hydrogen metabolisms.</title>
        <authorList>
            <person name="Justice N.B."/>
            <person name="Norman A."/>
            <person name="Brown C.T."/>
            <person name="Singh A."/>
            <person name="Thomas B.C."/>
            <person name="Banfield J.F."/>
        </authorList>
    </citation>
    <scope>NUCLEOTIDE SEQUENCE [LARGE SCALE GENOMIC DNA]</scope>
    <source>
        <strain evidence="2">AMDSBA4</strain>
    </source>
</reference>
<evidence type="ECO:0000313" key="3">
    <source>
        <dbReference type="Proteomes" id="UP000242972"/>
    </source>
</evidence>
<dbReference type="InterPro" id="IPR038078">
    <property type="entry name" value="PhoU-like_sf"/>
</dbReference>
<comment type="similarity">
    <text evidence="1">Belongs to the UPF0111 family.</text>
</comment>